<dbReference type="EMBL" id="CP001744">
    <property type="protein sequence ID" value="ADG68634.1"/>
    <property type="molecule type" value="Genomic_DNA"/>
</dbReference>
<reference evidence="2 3" key="1">
    <citation type="journal article" date="2010" name="Stand. Genomic Sci.">
        <title>Complete genome sequence of Planctomyces limnophilus type strain (Mu 290).</title>
        <authorList>
            <person name="Labutti K."/>
            <person name="Sikorski J."/>
            <person name="Schneider S."/>
            <person name="Nolan M."/>
            <person name="Lucas S."/>
            <person name="Glavina Del Rio T."/>
            <person name="Tice H."/>
            <person name="Cheng J.F."/>
            <person name="Goodwin L."/>
            <person name="Pitluck S."/>
            <person name="Liolios K."/>
            <person name="Ivanova N."/>
            <person name="Mavromatis K."/>
            <person name="Mikhailova N."/>
            <person name="Pati A."/>
            <person name="Chen A."/>
            <person name="Palaniappan K."/>
            <person name="Land M."/>
            <person name="Hauser L."/>
            <person name="Chang Y.J."/>
            <person name="Jeffries C.D."/>
            <person name="Tindall B.J."/>
            <person name="Rohde M."/>
            <person name="Goker M."/>
            <person name="Woyke T."/>
            <person name="Bristow J."/>
            <person name="Eisen J.A."/>
            <person name="Markowitz V."/>
            <person name="Hugenholtz P."/>
            <person name="Kyrpides N.C."/>
            <person name="Klenk H.P."/>
            <person name="Lapidus A."/>
        </authorList>
    </citation>
    <scope>NUCLEOTIDE SEQUENCE [LARGE SCALE GENOMIC DNA]</scope>
    <source>
        <strain evidence="3">ATCC 43296 / DSM 3776 / IFAM 1008 / 290</strain>
    </source>
</reference>
<accession>D5SRE1</accession>
<name>D5SRE1_PLAL2</name>
<dbReference type="KEGG" id="plm:Plim_2812"/>
<protein>
    <recommendedName>
        <fullName evidence="4">Big-1 domain-containing protein</fullName>
    </recommendedName>
</protein>
<feature type="chain" id="PRO_5003076472" description="Big-1 domain-containing protein" evidence="1">
    <location>
        <begin position="27"/>
        <end position="135"/>
    </location>
</feature>
<feature type="signal peptide" evidence="1">
    <location>
        <begin position="1"/>
        <end position="26"/>
    </location>
</feature>
<keyword evidence="3" id="KW-1185">Reference proteome</keyword>
<keyword evidence="1" id="KW-0732">Signal</keyword>
<organism evidence="2 3">
    <name type="scientific">Planctopirus limnophila (strain ATCC 43296 / DSM 3776 / IFAM 1008 / Mu 290)</name>
    <name type="common">Planctomyces limnophilus</name>
    <dbReference type="NCBI Taxonomy" id="521674"/>
    <lineage>
        <taxon>Bacteria</taxon>
        <taxon>Pseudomonadati</taxon>
        <taxon>Planctomycetota</taxon>
        <taxon>Planctomycetia</taxon>
        <taxon>Planctomycetales</taxon>
        <taxon>Planctomycetaceae</taxon>
        <taxon>Planctopirus</taxon>
    </lineage>
</organism>
<dbReference type="HOGENOM" id="CLU_1883829_0_0_0"/>
<evidence type="ECO:0000313" key="2">
    <source>
        <dbReference type="EMBL" id="ADG68634.1"/>
    </source>
</evidence>
<dbReference type="AlphaFoldDB" id="D5SRE1"/>
<proteinExistence type="predicted"/>
<gene>
    <name evidence="2" type="ordered locus">Plim_2812</name>
</gene>
<evidence type="ECO:0000313" key="3">
    <source>
        <dbReference type="Proteomes" id="UP000002220"/>
    </source>
</evidence>
<dbReference type="Proteomes" id="UP000002220">
    <property type="component" value="Chromosome"/>
</dbReference>
<dbReference type="PROSITE" id="PS51257">
    <property type="entry name" value="PROKAR_LIPOPROTEIN"/>
    <property type="match status" value="1"/>
</dbReference>
<dbReference type="RefSeq" id="WP_013111065.1">
    <property type="nucleotide sequence ID" value="NC_014148.1"/>
</dbReference>
<evidence type="ECO:0000256" key="1">
    <source>
        <dbReference type="SAM" id="SignalP"/>
    </source>
</evidence>
<sequence>MNRNMWSYSCAMVSVLILGGCGGSTDAPPTANVSLTLTVGGTPVPAKTIVKVSPTGKGQPVVLETNADGVASGQAVVGAATVSVVAVGTPEGSHGSLKASGIDPKFGNENSTLKLSVKADGTTRESFELGAAKKK</sequence>
<evidence type="ECO:0008006" key="4">
    <source>
        <dbReference type="Google" id="ProtNLM"/>
    </source>
</evidence>